<dbReference type="NCBIfam" id="TIGR00578">
    <property type="entry name" value="ku70"/>
    <property type="match status" value="1"/>
</dbReference>
<dbReference type="GO" id="GO:0006303">
    <property type="term" value="P:double-strand break repair via nonhomologous end joining"/>
    <property type="evidence" value="ECO:0007669"/>
    <property type="project" value="InterPro"/>
</dbReference>
<organism evidence="14 15">
    <name type="scientific">Zizania palustris</name>
    <name type="common">Northern wild rice</name>
    <dbReference type="NCBI Taxonomy" id="103762"/>
    <lineage>
        <taxon>Eukaryota</taxon>
        <taxon>Viridiplantae</taxon>
        <taxon>Streptophyta</taxon>
        <taxon>Embryophyta</taxon>
        <taxon>Tracheophyta</taxon>
        <taxon>Spermatophyta</taxon>
        <taxon>Magnoliopsida</taxon>
        <taxon>Liliopsida</taxon>
        <taxon>Poales</taxon>
        <taxon>Poaceae</taxon>
        <taxon>BOP clade</taxon>
        <taxon>Oryzoideae</taxon>
        <taxon>Oryzeae</taxon>
        <taxon>Zizaniinae</taxon>
        <taxon>Zizania</taxon>
    </lineage>
</organism>
<dbReference type="Pfam" id="PF03730">
    <property type="entry name" value="Ku_C"/>
    <property type="match status" value="1"/>
</dbReference>
<evidence type="ECO:0000256" key="11">
    <source>
        <dbReference type="ARBA" id="ARBA00023242"/>
    </source>
</evidence>
<reference evidence="14" key="2">
    <citation type="submission" date="2021-02" db="EMBL/GenBank/DDBJ databases">
        <authorList>
            <person name="Kimball J.A."/>
            <person name="Haas M.W."/>
            <person name="Macchietto M."/>
            <person name="Kono T."/>
            <person name="Duquette J."/>
            <person name="Shao M."/>
        </authorList>
    </citation>
    <scope>NUCLEOTIDE SEQUENCE</scope>
    <source>
        <tissue evidence="14">Fresh leaf tissue</tissue>
    </source>
</reference>
<dbReference type="InterPro" id="IPR047087">
    <property type="entry name" value="KU70_core_dom"/>
</dbReference>
<dbReference type="FunFam" id="3.40.50.410:FF:000068">
    <property type="entry name" value="ATP-dependent DNA helicase 2 subunit KU70"/>
    <property type="match status" value="1"/>
</dbReference>
<dbReference type="GO" id="GO:0003690">
    <property type="term" value="F:double-stranded DNA binding"/>
    <property type="evidence" value="ECO:0007669"/>
    <property type="project" value="TreeGrafter"/>
</dbReference>
<evidence type="ECO:0000256" key="6">
    <source>
        <dbReference type="ARBA" id="ARBA00022806"/>
    </source>
</evidence>
<keyword evidence="9" id="KW-0233">DNA recombination</keyword>
<dbReference type="CDD" id="cd01458">
    <property type="entry name" value="vWA_ku"/>
    <property type="match status" value="1"/>
</dbReference>
<evidence type="ECO:0000256" key="5">
    <source>
        <dbReference type="ARBA" id="ARBA00022801"/>
    </source>
</evidence>
<keyword evidence="8" id="KW-0238">DNA-binding</keyword>
<dbReference type="Pfam" id="PF02735">
    <property type="entry name" value="Ku"/>
    <property type="match status" value="1"/>
</dbReference>
<keyword evidence="3" id="KW-0547">Nucleotide-binding</keyword>
<dbReference type="GO" id="GO:0000723">
    <property type="term" value="P:telomere maintenance"/>
    <property type="evidence" value="ECO:0007669"/>
    <property type="project" value="InterPro"/>
</dbReference>
<evidence type="ECO:0000256" key="3">
    <source>
        <dbReference type="ARBA" id="ARBA00022741"/>
    </source>
</evidence>
<dbReference type="InterPro" id="IPR005160">
    <property type="entry name" value="Ku_C"/>
</dbReference>
<accession>A0A8J6C295</accession>
<dbReference type="GO" id="GO:0042162">
    <property type="term" value="F:telomeric DNA binding"/>
    <property type="evidence" value="ECO:0007669"/>
    <property type="project" value="InterPro"/>
</dbReference>
<evidence type="ECO:0000256" key="9">
    <source>
        <dbReference type="ARBA" id="ARBA00023172"/>
    </source>
</evidence>
<keyword evidence="6" id="KW-0347">Helicase</keyword>
<dbReference type="PANTHER" id="PTHR12604">
    <property type="entry name" value="KU AUTOANTIGEN DNA HELICASE"/>
    <property type="match status" value="1"/>
</dbReference>
<dbReference type="GO" id="GO:0043564">
    <property type="term" value="C:Ku70:Ku80 complex"/>
    <property type="evidence" value="ECO:0007669"/>
    <property type="project" value="InterPro"/>
</dbReference>
<dbReference type="SMART" id="SM00559">
    <property type="entry name" value="Ku78"/>
    <property type="match status" value="1"/>
</dbReference>
<feature type="region of interest" description="Disordered" evidence="12">
    <location>
        <begin position="1"/>
        <end position="22"/>
    </location>
</feature>
<feature type="domain" description="Ku" evidence="13">
    <location>
        <begin position="317"/>
        <end position="460"/>
    </location>
</feature>
<dbReference type="FunFam" id="1.10.1600.10:FF:000003">
    <property type="entry name" value="ATP-dependent DNA helicase 2 subunit KU70"/>
    <property type="match status" value="1"/>
</dbReference>
<evidence type="ECO:0000256" key="10">
    <source>
        <dbReference type="ARBA" id="ARBA00023204"/>
    </source>
</evidence>
<reference evidence="14" key="1">
    <citation type="journal article" date="2021" name="bioRxiv">
        <title>Whole Genome Assembly and Annotation of Northern Wild Rice, Zizania palustris L., Supports a Whole Genome Duplication in the Zizania Genus.</title>
        <authorList>
            <person name="Haas M."/>
            <person name="Kono T."/>
            <person name="Macchietto M."/>
            <person name="Millas R."/>
            <person name="McGilp L."/>
            <person name="Shao M."/>
            <person name="Duquette J."/>
            <person name="Hirsch C.N."/>
            <person name="Kimball J."/>
        </authorList>
    </citation>
    <scope>NUCLEOTIDE SEQUENCE</scope>
    <source>
        <tissue evidence="14">Fresh leaf tissue</tissue>
    </source>
</reference>
<dbReference type="Pfam" id="PF03731">
    <property type="entry name" value="Ku_N"/>
    <property type="match status" value="1"/>
</dbReference>
<comment type="caution">
    <text evidence="14">The sequence shown here is derived from an EMBL/GenBank/DDBJ whole genome shotgun (WGS) entry which is preliminary data.</text>
</comment>
<keyword evidence="4" id="KW-0227">DNA damage</keyword>
<name>A0A8J6C295_ZIZPA</name>
<dbReference type="CDD" id="cd00788">
    <property type="entry name" value="KU70"/>
    <property type="match status" value="1"/>
</dbReference>
<evidence type="ECO:0000313" key="14">
    <source>
        <dbReference type="EMBL" id="KAG8100466.1"/>
    </source>
</evidence>
<evidence type="ECO:0000259" key="13">
    <source>
        <dbReference type="SMART" id="SM00559"/>
    </source>
</evidence>
<dbReference type="EMBL" id="JAAALK010000079">
    <property type="protein sequence ID" value="KAG8100466.1"/>
    <property type="molecule type" value="Genomic_DNA"/>
</dbReference>
<keyword evidence="5" id="KW-0378">Hydrolase</keyword>
<dbReference type="FunFam" id="2.40.290.10:FF:000001">
    <property type="entry name" value="X-ray repair cross complementing 6"/>
    <property type="match status" value="1"/>
</dbReference>
<dbReference type="GO" id="GO:0003684">
    <property type="term" value="F:damaged DNA binding"/>
    <property type="evidence" value="ECO:0007669"/>
    <property type="project" value="InterPro"/>
</dbReference>
<dbReference type="PIRSF" id="PIRSF003033">
    <property type="entry name" value="Ku70"/>
    <property type="match status" value="1"/>
</dbReference>
<keyword evidence="7" id="KW-0067">ATP-binding</keyword>
<dbReference type="AlphaFoldDB" id="A0A8J6C295"/>
<evidence type="ECO:0000256" key="12">
    <source>
        <dbReference type="SAM" id="MobiDB-lite"/>
    </source>
</evidence>
<dbReference type="FunFam" id="4.10.970.10:FF:000004">
    <property type="entry name" value="ATP-dependent DNA helicase 2 subunit KU70"/>
    <property type="match status" value="1"/>
</dbReference>
<dbReference type="OrthoDB" id="3249161at2759"/>
<evidence type="ECO:0000313" key="15">
    <source>
        <dbReference type="Proteomes" id="UP000729402"/>
    </source>
</evidence>
<gene>
    <name evidence="14" type="ORF">GUJ93_ZPchr0013g35377</name>
</gene>
<evidence type="ECO:0000256" key="1">
    <source>
        <dbReference type="ARBA" id="ARBA00004123"/>
    </source>
</evidence>
<protein>
    <recommendedName>
        <fullName evidence="13">Ku domain-containing protein</fullName>
    </recommendedName>
</protein>
<comment type="subcellular location">
    <subcellularLocation>
        <location evidence="1">Nucleus</location>
    </subcellularLocation>
</comment>
<evidence type="ECO:0000256" key="7">
    <source>
        <dbReference type="ARBA" id="ARBA00022840"/>
    </source>
</evidence>
<evidence type="ECO:0000256" key="4">
    <source>
        <dbReference type="ARBA" id="ARBA00022763"/>
    </source>
</evidence>
<comment type="similarity">
    <text evidence="2">Belongs to the ku70 family.</text>
</comment>
<keyword evidence="15" id="KW-1185">Reference proteome</keyword>
<dbReference type="InterPro" id="IPR006165">
    <property type="entry name" value="Ku70"/>
</dbReference>
<dbReference type="Proteomes" id="UP000729402">
    <property type="component" value="Unassembled WGS sequence"/>
</dbReference>
<keyword evidence="11" id="KW-0539">Nucleus</keyword>
<dbReference type="GO" id="GO:0003678">
    <property type="term" value="F:DNA helicase activity"/>
    <property type="evidence" value="ECO:0007669"/>
    <property type="project" value="InterPro"/>
</dbReference>
<dbReference type="InterPro" id="IPR006164">
    <property type="entry name" value="DNA_bd_Ku70/Ku80"/>
</dbReference>
<dbReference type="GO" id="GO:0016787">
    <property type="term" value="F:hydrolase activity"/>
    <property type="evidence" value="ECO:0007669"/>
    <property type="project" value="UniProtKB-KW"/>
</dbReference>
<proteinExistence type="inferred from homology"/>
<dbReference type="GO" id="GO:0005524">
    <property type="term" value="F:ATP binding"/>
    <property type="evidence" value="ECO:0007669"/>
    <property type="project" value="UniProtKB-KW"/>
</dbReference>
<dbReference type="GO" id="GO:0006310">
    <property type="term" value="P:DNA recombination"/>
    <property type="evidence" value="ECO:0007669"/>
    <property type="project" value="UniProtKB-KW"/>
</dbReference>
<keyword evidence="10" id="KW-0234">DNA repair</keyword>
<dbReference type="InterPro" id="IPR005161">
    <property type="entry name" value="Ku_N"/>
</dbReference>
<dbReference type="PANTHER" id="PTHR12604:SF2">
    <property type="entry name" value="X-RAY REPAIR CROSS-COMPLEMENTING PROTEIN 6"/>
    <property type="match status" value="1"/>
</dbReference>
<evidence type="ECO:0000256" key="8">
    <source>
        <dbReference type="ARBA" id="ARBA00023125"/>
    </source>
</evidence>
<evidence type="ECO:0000256" key="2">
    <source>
        <dbReference type="ARBA" id="ARBA00005240"/>
    </source>
</evidence>
<sequence>MDLDPEGIFRDDSDEEDDSVQEREANKEMVVYLIDASPKMFTPAGLNQTDEMEETHFHTIVNCITQSLKTQIVGRSYDEVAICFFNTKEKKNLQDLAGVYVYNVSDREPLDRPDARLIKEFSSIQDSFMSNIGSRYGITSGYRENTLHNALWVAQALLRKGSVKTVSKRILIFTNEDDPFGGITGAVKTDMIRTTIQRARDAQDLGLSIELLPLSRPDEKFNMSLFYADLIGLEGDEIAQYLPSSGEKLEDMTNQLKKRMMKKRKVKTLAFAIINDVCIEVNSYALVRQTTPGAITWLDSISNLPLKAERSFICNDTGALLQDPQKRFQLYHDKIVKFSVRELADVKRVSSHHLRLLGFKPLDCLKDYHNLRPSTFIYPSDEQIVGSTRVFVALHSSMLRLGRFALAFYGNPTRPQLVALVAQEEVTSSGGQIEPPGMHMIYLPYSDDVRYPEEVHMTSGDALRATDEQIKKASDLLRRIDLKNFSVCQFANPALQRHYGILEALALGEDEMPDVNDETLPDAEGLSRH</sequence>